<keyword evidence="2" id="KW-0472">Membrane</keyword>
<evidence type="ECO:0000313" key="4">
    <source>
        <dbReference type="WBParaSite" id="nRc.2.0.1.t24786-RA"/>
    </source>
</evidence>
<keyword evidence="2" id="KW-1133">Transmembrane helix</keyword>
<dbReference type="WBParaSite" id="nRc.2.0.1.t24786-RA">
    <property type="protein sequence ID" value="nRc.2.0.1.t24786-RA"/>
    <property type="gene ID" value="nRc.2.0.1.g24786"/>
</dbReference>
<feature type="compositionally biased region" description="Basic residues" evidence="1">
    <location>
        <begin position="1"/>
        <end position="18"/>
    </location>
</feature>
<dbReference type="AlphaFoldDB" id="A0A915JE75"/>
<feature type="transmembrane region" description="Helical" evidence="2">
    <location>
        <begin position="184"/>
        <end position="201"/>
    </location>
</feature>
<proteinExistence type="predicted"/>
<sequence length="330" mass="38610">MLRRRSSRRRQRPFHNRRTAAASGRTTMPLIAIDYDVRTLTCSRLDRRKTIIKSQDQKSSVIPDQNALPNIYLKTNSNSEKANITTPKSVLKPPWKTGTVTCSRVEVIRRFRDPKDVKKQRATWTVDSTHIPTAVINETPETAFNLRPTMPIKPANSISIEIRITTYKKGEKFRKKRKQFHFKFYIYLTAFTPNFTIFRVFKFQALKFKLFKFVAKESVEINWIKITKFVARNPEEKSRERKRQKKYIKSLKKLDCFKKLTTSVAIQTLIKSSVLTKKTAPITTDKAINKFRFKCKYCSQNVNGMPSGKTLNPKLAYSSQTPRTFYKKKY</sequence>
<reference evidence="4" key="1">
    <citation type="submission" date="2022-11" db="UniProtKB">
        <authorList>
            <consortium name="WormBaseParasite"/>
        </authorList>
    </citation>
    <scope>IDENTIFICATION</scope>
</reference>
<evidence type="ECO:0000313" key="3">
    <source>
        <dbReference type="Proteomes" id="UP000887565"/>
    </source>
</evidence>
<feature type="region of interest" description="Disordered" evidence="1">
    <location>
        <begin position="1"/>
        <end position="25"/>
    </location>
</feature>
<protein>
    <submittedName>
        <fullName evidence="4">Uncharacterized protein</fullName>
    </submittedName>
</protein>
<dbReference type="Proteomes" id="UP000887565">
    <property type="component" value="Unplaced"/>
</dbReference>
<organism evidence="3 4">
    <name type="scientific">Romanomermis culicivorax</name>
    <name type="common">Nematode worm</name>
    <dbReference type="NCBI Taxonomy" id="13658"/>
    <lineage>
        <taxon>Eukaryota</taxon>
        <taxon>Metazoa</taxon>
        <taxon>Ecdysozoa</taxon>
        <taxon>Nematoda</taxon>
        <taxon>Enoplea</taxon>
        <taxon>Dorylaimia</taxon>
        <taxon>Mermithida</taxon>
        <taxon>Mermithoidea</taxon>
        <taxon>Mermithidae</taxon>
        <taxon>Romanomermis</taxon>
    </lineage>
</organism>
<evidence type="ECO:0000256" key="1">
    <source>
        <dbReference type="SAM" id="MobiDB-lite"/>
    </source>
</evidence>
<evidence type="ECO:0000256" key="2">
    <source>
        <dbReference type="SAM" id="Phobius"/>
    </source>
</evidence>
<accession>A0A915JE75</accession>
<name>A0A915JE75_ROMCU</name>
<keyword evidence="3" id="KW-1185">Reference proteome</keyword>
<keyword evidence="2" id="KW-0812">Transmembrane</keyword>